<keyword evidence="3" id="KW-1185">Reference proteome</keyword>
<evidence type="ECO:0000256" key="1">
    <source>
        <dbReference type="SAM" id="MobiDB-lite"/>
    </source>
</evidence>
<dbReference type="EMBL" id="PVWK01000001">
    <property type="protein sequence ID" value="PSB35858.1"/>
    <property type="molecule type" value="Genomic_DNA"/>
</dbReference>
<evidence type="ECO:0000313" key="3">
    <source>
        <dbReference type="Proteomes" id="UP000239576"/>
    </source>
</evidence>
<proteinExistence type="predicted"/>
<evidence type="ECO:0000313" key="2">
    <source>
        <dbReference type="EMBL" id="PSB35858.1"/>
    </source>
</evidence>
<comment type="caution">
    <text evidence="2">The sequence shown here is derived from an EMBL/GenBank/DDBJ whole genome shotgun (WGS) entry which is preliminary data.</text>
</comment>
<reference evidence="3" key="1">
    <citation type="submission" date="2018-02" db="EMBL/GenBank/DDBJ databases">
        <authorList>
            <person name="Moore K."/>
            <person name="Momper L."/>
        </authorList>
    </citation>
    <scope>NUCLEOTIDE SEQUENCE [LARGE SCALE GENOMIC DNA]</scope>
    <source>
        <strain evidence="3">ULC18</strain>
    </source>
</reference>
<dbReference type="AlphaFoldDB" id="A0A2T1ET80"/>
<sequence>MEAFELTPPDWTQSAVHAAEFCCPACRSSSKEAKRVWVNRRSPVYTEDHRRKWQEFYECQCGQIWWAWSSDRPPSELVNKERDLPPPRFFNPFDDL</sequence>
<protein>
    <submittedName>
        <fullName evidence="2">Uncharacterized protein</fullName>
    </submittedName>
</protein>
<dbReference type="RefSeq" id="WP_106254292.1">
    <property type="nucleotide sequence ID" value="NZ_CAWNSW010000057.1"/>
</dbReference>
<accession>A0A2T1ET80</accession>
<dbReference type="Proteomes" id="UP000239576">
    <property type="component" value="Unassembled WGS sequence"/>
</dbReference>
<name>A0A2T1ET80_9CYAN</name>
<gene>
    <name evidence="2" type="ORF">C7B82_00140</name>
</gene>
<reference evidence="2 3" key="2">
    <citation type="submission" date="2018-03" db="EMBL/GenBank/DDBJ databases">
        <title>The ancient ancestry and fast evolution of plastids.</title>
        <authorList>
            <person name="Moore K.R."/>
            <person name="Magnabosco C."/>
            <person name="Momper L."/>
            <person name="Gold D.A."/>
            <person name="Bosak T."/>
            <person name="Fournier G.P."/>
        </authorList>
    </citation>
    <scope>NUCLEOTIDE SEQUENCE [LARGE SCALE GENOMIC DNA]</scope>
    <source>
        <strain evidence="2 3">ULC18</strain>
    </source>
</reference>
<organism evidence="2 3">
    <name type="scientific">Stenomitos frigidus ULC18</name>
    <dbReference type="NCBI Taxonomy" id="2107698"/>
    <lineage>
        <taxon>Bacteria</taxon>
        <taxon>Bacillati</taxon>
        <taxon>Cyanobacteriota</taxon>
        <taxon>Cyanophyceae</taxon>
        <taxon>Leptolyngbyales</taxon>
        <taxon>Leptolyngbyaceae</taxon>
        <taxon>Stenomitos</taxon>
    </lineage>
</organism>
<feature type="region of interest" description="Disordered" evidence="1">
    <location>
        <begin position="74"/>
        <end position="96"/>
    </location>
</feature>
<dbReference type="OrthoDB" id="559685at2"/>